<dbReference type="InterPro" id="IPR016186">
    <property type="entry name" value="C-type_lectin-like/link_sf"/>
</dbReference>
<feature type="domain" description="CUB" evidence="10">
    <location>
        <begin position="24"/>
        <end position="142"/>
    </location>
</feature>
<feature type="chain" id="PRO_5039947687" description="chitinase" evidence="9">
    <location>
        <begin position="23"/>
        <end position="534"/>
    </location>
</feature>
<dbReference type="FunFam" id="2.10.25.10:FF:000712">
    <property type="entry name" value="Uncharacterized protein"/>
    <property type="match status" value="1"/>
</dbReference>
<dbReference type="OrthoDB" id="6516201at2759"/>
<keyword evidence="5" id="KW-0624">Polysaccharide degradation</keyword>
<keyword evidence="5" id="KW-0146">Chitin degradation</keyword>
<dbReference type="InterPro" id="IPR016187">
    <property type="entry name" value="CTDL_fold"/>
</dbReference>
<dbReference type="GO" id="GO:0006032">
    <property type="term" value="P:chitin catabolic process"/>
    <property type="evidence" value="ECO:0007669"/>
    <property type="project" value="UniProtKB-KW"/>
</dbReference>
<dbReference type="SMART" id="SM00494">
    <property type="entry name" value="ChtBD2"/>
    <property type="match status" value="1"/>
</dbReference>
<feature type="domain" description="Chitin-binding type-2" evidence="13">
    <location>
        <begin position="186"/>
        <end position="246"/>
    </location>
</feature>
<dbReference type="Gene3D" id="2.10.25.10">
    <property type="entry name" value="Laminin"/>
    <property type="match status" value="3"/>
</dbReference>
<dbReference type="InterPro" id="IPR035914">
    <property type="entry name" value="Sperma_CUB_dom_sf"/>
</dbReference>
<dbReference type="SUPFAM" id="SSF57625">
    <property type="entry name" value="Invertebrate chitin-binding proteins"/>
    <property type="match status" value="1"/>
</dbReference>
<evidence type="ECO:0000259" key="12">
    <source>
        <dbReference type="PROSITE" id="PS50041"/>
    </source>
</evidence>
<dbReference type="GO" id="GO:0008061">
    <property type="term" value="F:chitin binding"/>
    <property type="evidence" value="ECO:0007669"/>
    <property type="project" value="InterPro"/>
</dbReference>
<dbReference type="SUPFAM" id="SSF57196">
    <property type="entry name" value="EGF/Laminin"/>
    <property type="match status" value="2"/>
</dbReference>
<dbReference type="PROSITE" id="PS50041">
    <property type="entry name" value="C_TYPE_LECTIN_2"/>
    <property type="match status" value="1"/>
</dbReference>
<dbReference type="InterPro" id="IPR000742">
    <property type="entry name" value="EGF"/>
</dbReference>
<keyword evidence="9" id="KW-0732">Signal</keyword>
<dbReference type="Pfam" id="PF01607">
    <property type="entry name" value="CBM_14"/>
    <property type="match status" value="1"/>
</dbReference>
<name>A0A9J7L683_BRAFL</name>
<dbReference type="PRINTS" id="PR00010">
    <property type="entry name" value="EGFBLOOD"/>
</dbReference>
<keyword evidence="4" id="KW-0677">Repeat</keyword>
<dbReference type="Gene3D" id="2.170.140.10">
    <property type="entry name" value="Chitin binding domain"/>
    <property type="match status" value="1"/>
</dbReference>
<dbReference type="Gene3D" id="3.10.100.10">
    <property type="entry name" value="Mannose-Binding Protein A, subunit A"/>
    <property type="match status" value="1"/>
</dbReference>
<feature type="domain" description="C-type lectin" evidence="12">
    <location>
        <begin position="320"/>
        <end position="431"/>
    </location>
</feature>
<dbReference type="InterPro" id="IPR001304">
    <property type="entry name" value="C-type_lectin-like"/>
</dbReference>
<feature type="disulfide bond" evidence="8">
    <location>
        <begin position="306"/>
        <end position="315"/>
    </location>
</feature>
<dbReference type="PROSITE" id="PS00022">
    <property type="entry name" value="EGF_1"/>
    <property type="match status" value="3"/>
</dbReference>
<dbReference type="PROSITE" id="PS01186">
    <property type="entry name" value="EGF_2"/>
    <property type="match status" value="2"/>
</dbReference>
<dbReference type="PROSITE" id="PS00010">
    <property type="entry name" value="ASX_HYDROXYL"/>
    <property type="match status" value="1"/>
</dbReference>
<dbReference type="SUPFAM" id="SSF56436">
    <property type="entry name" value="C-type lectin-like"/>
    <property type="match status" value="1"/>
</dbReference>
<feature type="disulfide bond" evidence="8">
    <location>
        <begin position="151"/>
        <end position="168"/>
    </location>
</feature>
<reference evidence="14" key="1">
    <citation type="journal article" date="2020" name="Nat. Ecol. Evol.">
        <title>Deeply conserved synteny resolves early events in vertebrate evolution.</title>
        <authorList>
            <person name="Simakov O."/>
            <person name="Marletaz F."/>
            <person name="Yue J.X."/>
            <person name="O'Connell B."/>
            <person name="Jenkins J."/>
            <person name="Brandt A."/>
            <person name="Calef R."/>
            <person name="Tung C.H."/>
            <person name="Huang T.K."/>
            <person name="Schmutz J."/>
            <person name="Satoh N."/>
            <person name="Yu J.K."/>
            <person name="Putnam N.H."/>
            <person name="Green R.E."/>
            <person name="Rokhsar D.S."/>
        </authorList>
    </citation>
    <scope>NUCLEOTIDE SEQUENCE [LARGE SCALE GENOMIC DNA]</scope>
    <source>
        <strain evidence="14">S238N-H82</strain>
    </source>
</reference>
<dbReference type="InterPro" id="IPR013032">
    <property type="entry name" value="EGF-like_CS"/>
</dbReference>
<organism evidence="14 15">
    <name type="scientific">Branchiostoma floridae</name>
    <name type="common">Florida lancelet</name>
    <name type="synonym">Amphioxus</name>
    <dbReference type="NCBI Taxonomy" id="7739"/>
    <lineage>
        <taxon>Eukaryota</taxon>
        <taxon>Metazoa</taxon>
        <taxon>Chordata</taxon>
        <taxon>Cephalochordata</taxon>
        <taxon>Leptocardii</taxon>
        <taxon>Amphioxiformes</taxon>
        <taxon>Branchiostomatidae</taxon>
        <taxon>Branchiostoma</taxon>
    </lineage>
</organism>
<comment type="catalytic activity">
    <reaction evidence="1">
        <text>Random endo-hydrolysis of N-acetyl-beta-D-glucosaminide (1-&gt;4)-beta-linkages in chitin and chitodextrins.</text>
        <dbReference type="EC" id="3.2.1.14"/>
    </reaction>
</comment>
<feature type="signal peptide" evidence="9">
    <location>
        <begin position="1"/>
        <end position="22"/>
    </location>
</feature>
<dbReference type="CDD" id="cd00041">
    <property type="entry name" value="CUB"/>
    <property type="match status" value="1"/>
</dbReference>
<keyword evidence="5" id="KW-0119">Carbohydrate metabolism</keyword>
<reference evidence="15" key="2">
    <citation type="submission" date="2025-08" db="UniProtKB">
        <authorList>
            <consortium name="RefSeq"/>
        </authorList>
    </citation>
    <scope>IDENTIFICATION</scope>
    <source>
        <strain evidence="15">S238N-H82</strain>
        <tissue evidence="15">Testes</tissue>
    </source>
</reference>
<evidence type="ECO:0000256" key="5">
    <source>
        <dbReference type="ARBA" id="ARBA00023024"/>
    </source>
</evidence>
<dbReference type="GeneID" id="118415920"/>
<dbReference type="GO" id="GO:0008843">
    <property type="term" value="F:endochitinase activity"/>
    <property type="evidence" value="ECO:0007669"/>
    <property type="project" value="UniProtKB-EC"/>
</dbReference>
<dbReference type="Gene3D" id="2.60.120.290">
    <property type="entry name" value="Spermadhesin, CUB domain"/>
    <property type="match status" value="1"/>
</dbReference>
<dbReference type="FunFam" id="2.10.25.10:FF:000127">
    <property type="entry name" value="Neurogenic locus notch protein 1"/>
    <property type="match status" value="1"/>
</dbReference>
<dbReference type="SMART" id="SM00042">
    <property type="entry name" value="CUB"/>
    <property type="match status" value="1"/>
</dbReference>
<dbReference type="InterPro" id="IPR002557">
    <property type="entry name" value="Chitin-bd_dom"/>
</dbReference>
<dbReference type="PANTHER" id="PTHR12916">
    <property type="entry name" value="CYTOCHROME C OXIDASE POLYPEPTIDE VIC-2"/>
    <property type="match status" value="1"/>
</dbReference>
<evidence type="ECO:0000256" key="8">
    <source>
        <dbReference type="PROSITE-ProRule" id="PRU00076"/>
    </source>
</evidence>
<dbReference type="SMART" id="SM00181">
    <property type="entry name" value="EGF"/>
    <property type="match status" value="3"/>
</dbReference>
<dbReference type="SMART" id="SM00179">
    <property type="entry name" value="EGF_CA"/>
    <property type="match status" value="2"/>
</dbReference>
<feature type="disulfide bond" evidence="8">
    <location>
        <begin position="461"/>
        <end position="470"/>
    </location>
</feature>
<feature type="disulfide bond" evidence="8">
    <location>
        <begin position="170"/>
        <end position="179"/>
    </location>
</feature>
<dbReference type="InterPro" id="IPR000859">
    <property type="entry name" value="CUB_dom"/>
</dbReference>
<evidence type="ECO:0000256" key="2">
    <source>
        <dbReference type="ARBA" id="ARBA00012729"/>
    </source>
</evidence>
<dbReference type="Pfam" id="PF12661">
    <property type="entry name" value="hEGF"/>
    <property type="match status" value="1"/>
</dbReference>
<accession>A0A9J7L683</accession>
<evidence type="ECO:0000256" key="4">
    <source>
        <dbReference type="ARBA" id="ARBA00022737"/>
    </source>
</evidence>
<comment type="caution">
    <text evidence="8">Lacks conserved residue(s) required for the propagation of feature annotation.</text>
</comment>
<dbReference type="SMART" id="SM00034">
    <property type="entry name" value="CLECT"/>
    <property type="match status" value="1"/>
</dbReference>
<dbReference type="KEGG" id="bfo:118415920"/>
<dbReference type="Proteomes" id="UP000001554">
    <property type="component" value="Chromosome 5"/>
</dbReference>
<evidence type="ECO:0000259" key="13">
    <source>
        <dbReference type="PROSITE" id="PS50940"/>
    </source>
</evidence>
<dbReference type="FunFam" id="2.10.25.10:FF:000006">
    <property type="entry name" value="Versican core protein-like isoform 1"/>
    <property type="match status" value="1"/>
</dbReference>
<dbReference type="CDD" id="cd00054">
    <property type="entry name" value="EGF_CA"/>
    <property type="match status" value="3"/>
</dbReference>
<dbReference type="SUPFAM" id="SSF49854">
    <property type="entry name" value="Spermadhesin, CUB domain"/>
    <property type="match status" value="1"/>
</dbReference>
<feature type="domain" description="EGF-like" evidence="11">
    <location>
        <begin position="280"/>
        <end position="316"/>
    </location>
</feature>
<dbReference type="PROSITE" id="PS01180">
    <property type="entry name" value="CUB"/>
    <property type="match status" value="1"/>
</dbReference>
<dbReference type="PROSITE" id="PS50940">
    <property type="entry name" value="CHIT_BIND_II"/>
    <property type="match status" value="1"/>
</dbReference>
<keyword evidence="6 8" id="KW-1015">Disulfide bond</keyword>
<dbReference type="PANTHER" id="PTHR12916:SF9">
    <property type="entry name" value="NEUROGENIC LOCUS NOTCH HOMOLOG PROTEIN 1-RELATED"/>
    <property type="match status" value="1"/>
</dbReference>
<dbReference type="CDD" id="cd00037">
    <property type="entry name" value="CLECT"/>
    <property type="match status" value="1"/>
</dbReference>
<dbReference type="AlphaFoldDB" id="A0A9J7L683"/>
<dbReference type="InterPro" id="IPR036508">
    <property type="entry name" value="Chitin-bd_dom_sf"/>
</dbReference>
<feature type="disulfide bond" evidence="8">
    <location>
        <begin position="442"/>
        <end position="459"/>
    </location>
</feature>
<dbReference type="GO" id="GO:0005576">
    <property type="term" value="C:extracellular region"/>
    <property type="evidence" value="ECO:0007669"/>
    <property type="project" value="InterPro"/>
</dbReference>
<dbReference type="EC" id="3.2.1.14" evidence="2"/>
<dbReference type="Pfam" id="PF00059">
    <property type="entry name" value="Lectin_C"/>
    <property type="match status" value="1"/>
</dbReference>
<dbReference type="InterPro" id="IPR001881">
    <property type="entry name" value="EGF-like_Ca-bd_dom"/>
</dbReference>
<keyword evidence="3 8" id="KW-0245">EGF-like domain</keyword>
<gene>
    <name evidence="15" type="primary">LOC118415920</name>
</gene>
<feature type="domain" description="EGF-like" evidence="11">
    <location>
        <begin position="142"/>
        <end position="180"/>
    </location>
</feature>
<dbReference type="Pfam" id="PF00008">
    <property type="entry name" value="EGF"/>
    <property type="match status" value="1"/>
</dbReference>
<evidence type="ECO:0000256" key="6">
    <source>
        <dbReference type="ARBA" id="ARBA00023157"/>
    </source>
</evidence>
<sequence length="534" mass="56778">MVVSKVSLVLFLLAVAFDSGSAQCDETLRSTAGVISSPGYPGDYPPRVDYTWCVDVEGATAISVTFLGEFQLEINEDNDGTESCKDSMEIGQGNIPFRDSIGIFCGNSTPPAQSVGTGQMWVNLYSDRNVEMAGFQLVYRSDLDVCYSSPCTNGGTCMSDLTTYTYTCSCPPGWDGASCEVHVGSPVDCTGKPAGMYPDPQDCTMFYQCTGNPNNPLPMHMPCQPGTLFDWNLSVCIFTSHAHCVISSPTEVPTPVVNIPAANLPPTTPLSATVEVTTEPSGSCSSSPCRSGGTCQDDVNGYTCVCPPYSAGRNCETVWQSDKCYRFSDDSMSNQEASSICVSINGHLADIQDTAQQQLLAGYMDPAHDASFWVANKISSSSCGLGDGSATSSWMYNNGSINFDICVLLNSAYGYKGTYQRCEEQHNYICESSAGPCQPNVCQHGGYCVSCFGESSIFCICPQGYSGPRCEIVDLCLPSPCPFDWTCSIQAGGIHCAVPAGVKATRSGFCTATSCGAGLFCIEDGPMGYSCIRG</sequence>
<dbReference type="InterPro" id="IPR000152">
    <property type="entry name" value="EGF-type_Asp/Asn_hydroxyl_site"/>
</dbReference>
<dbReference type="PROSITE" id="PS50026">
    <property type="entry name" value="EGF_3"/>
    <property type="match status" value="3"/>
</dbReference>
<evidence type="ECO:0000256" key="1">
    <source>
        <dbReference type="ARBA" id="ARBA00000822"/>
    </source>
</evidence>
<evidence type="ECO:0000259" key="10">
    <source>
        <dbReference type="PROSITE" id="PS01180"/>
    </source>
</evidence>
<protein>
    <recommendedName>
        <fullName evidence="2">chitinase</fullName>
        <ecNumber evidence="2">3.2.1.14</ecNumber>
    </recommendedName>
</protein>
<evidence type="ECO:0000256" key="3">
    <source>
        <dbReference type="ARBA" id="ARBA00022536"/>
    </source>
</evidence>
<feature type="domain" description="EGF-like" evidence="11">
    <location>
        <begin position="433"/>
        <end position="471"/>
    </location>
</feature>
<evidence type="ECO:0000256" key="9">
    <source>
        <dbReference type="SAM" id="SignalP"/>
    </source>
</evidence>
<keyword evidence="14" id="KW-1185">Reference proteome</keyword>
<evidence type="ECO:0000313" key="15">
    <source>
        <dbReference type="RefSeq" id="XP_035676752.1"/>
    </source>
</evidence>
<dbReference type="FunFam" id="2.60.120.290:FF:000116">
    <property type="entry name" value="Predicted protein"/>
    <property type="match status" value="1"/>
</dbReference>
<dbReference type="GO" id="GO:0005509">
    <property type="term" value="F:calcium ion binding"/>
    <property type="evidence" value="ECO:0007669"/>
    <property type="project" value="InterPro"/>
</dbReference>
<evidence type="ECO:0000313" key="14">
    <source>
        <dbReference type="Proteomes" id="UP000001554"/>
    </source>
</evidence>
<dbReference type="Pfam" id="PF00431">
    <property type="entry name" value="CUB"/>
    <property type="match status" value="1"/>
</dbReference>
<dbReference type="RefSeq" id="XP_035676752.1">
    <property type="nucleotide sequence ID" value="XM_035820859.1"/>
</dbReference>
<evidence type="ECO:0000259" key="11">
    <source>
        <dbReference type="PROSITE" id="PS50026"/>
    </source>
</evidence>
<proteinExistence type="predicted"/>
<keyword evidence="7" id="KW-0325">Glycoprotein</keyword>
<evidence type="ECO:0000256" key="7">
    <source>
        <dbReference type="ARBA" id="ARBA00023180"/>
    </source>
</evidence>